<dbReference type="FunFam" id="1.20.920.10:FF:000021">
    <property type="entry name" value="ATPase family AAA domain-containing protein 2"/>
    <property type="match status" value="1"/>
</dbReference>
<protein>
    <recommendedName>
        <fullName evidence="16">ATPase family AAA domain-containing protein 2</fullName>
    </recommendedName>
</protein>
<keyword evidence="4" id="KW-0597">Phosphoprotein</keyword>
<dbReference type="GO" id="GO:0016887">
    <property type="term" value="F:ATP hydrolysis activity"/>
    <property type="evidence" value="ECO:0007669"/>
    <property type="project" value="InterPro"/>
</dbReference>
<comment type="subcellular location">
    <subcellularLocation>
        <location evidence="1">Nucleus</location>
    </subcellularLocation>
</comment>
<evidence type="ECO:0000256" key="9">
    <source>
        <dbReference type="ARBA" id="ARBA00023015"/>
    </source>
</evidence>
<accession>A0A8C2HBD5</accession>
<dbReference type="InterPro" id="IPR003960">
    <property type="entry name" value="ATPase_AAA_CS"/>
</dbReference>
<dbReference type="Pfam" id="PF17862">
    <property type="entry name" value="AAA_lid_3"/>
    <property type="match status" value="1"/>
</dbReference>
<dbReference type="Proteomes" id="UP000694701">
    <property type="component" value="Unplaced"/>
</dbReference>
<dbReference type="CDD" id="cd05528">
    <property type="entry name" value="Bromo_AAA"/>
    <property type="match status" value="1"/>
</dbReference>
<keyword evidence="10" id="KW-0175">Coiled coil</keyword>
<comment type="catalytic activity">
    <reaction evidence="15">
        <text>ATP + H2O = ADP + phosphate + H(+)</text>
        <dbReference type="Rhea" id="RHEA:13065"/>
        <dbReference type="ChEBI" id="CHEBI:15377"/>
        <dbReference type="ChEBI" id="CHEBI:15378"/>
        <dbReference type="ChEBI" id="CHEBI:30616"/>
        <dbReference type="ChEBI" id="CHEBI:43474"/>
        <dbReference type="ChEBI" id="CHEBI:456216"/>
    </reaction>
</comment>
<keyword evidence="14" id="KW-0539">Nucleus</keyword>
<dbReference type="PROSITE" id="PS50014">
    <property type="entry name" value="BROMODOMAIN_2"/>
    <property type="match status" value="1"/>
</dbReference>
<dbReference type="Gene3D" id="1.10.8.60">
    <property type="match status" value="1"/>
</dbReference>
<evidence type="ECO:0000313" key="20">
    <source>
        <dbReference type="Ensembl" id="ENSCCRP00020030741.1"/>
    </source>
</evidence>
<dbReference type="PANTHER" id="PTHR23069:SF5">
    <property type="entry name" value="ATPASE FAMILY AAA DOMAIN-CONTAINING PROTEIN 2B"/>
    <property type="match status" value="1"/>
</dbReference>
<dbReference type="FunFam" id="3.40.50.300:FF:000734">
    <property type="entry name" value="ATPase family, AAA domain containing 2"/>
    <property type="match status" value="1"/>
</dbReference>
<dbReference type="InterPro" id="IPR041569">
    <property type="entry name" value="AAA_lid_3"/>
</dbReference>
<keyword evidence="7" id="KW-0067">ATP-binding</keyword>
<name>A0A8C2HBD5_CYPCA</name>
<organism evidence="20 21">
    <name type="scientific">Cyprinus carpio</name>
    <name type="common">Common carp</name>
    <dbReference type="NCBI Taxonomy" id="7962"/>
    <lineage>
        <taxon>Eukaryota</taxon>
        <taxon>Metazoa</taxon>
        <taxon>Chordata</taxon>
        <taxon>Craniata</taxon>
        <taxon>Vertebrata</taxon>
        <taxon>Euteleostomi</taxon>
        <taxon>Actinopterygii</taxon>
        <taxon>Neopterygii</taxon>
        <taxon>Teleostei</taxon>
        <taxon>Ostariophysi</taxon>
        <taxon>Cypriniformes</taxon>
        <taxon>Cyprinidae</taxon>
        <taxon>Cyprininae</taxon>
        <taxon>Cyprinus</taxon>
    </lineage>
</organism>
<evidence type="ECO:0000256" key="2">
    <source>
        <dbReference type="ARBA" id="ARBA00006914"/>
    </source>
</evidence>
<keyword evidence="6" id="KW-0378">Hydrolase</keyword>
<dbReference type="InterPro" id="IPR045199">
    <property type="entry name" value="ATAD2-like"/>
</dbReference>
<reference evidence="20" key="1">
    <citation type="submission" date="2025-08" db="UniProtKB">
        <authorList>
            <consortium name="Ensembl"/>
        </authorList>
    </citation>
    <scope>IDENTIFICATION</scope>
</reference>
<keyword evidence="13" id="KW-0804">Transcription</keyword>
<feature type="region of interest" description="Disordered" evidence="18">
    <location>
        <begin position="1"/>
        <end position="63"/>
    </location>
</feature>
<evidence type="ECO:0000256" key="15">
    <source>
        <dbReference type="ARBA" id="ARBA00049360"/>
    </source>
</evidence>
<dbReference type="Ensembl" id="ENSCCRT00020033634.1">
    <property type="protein sequence ID" value="ENSCCRP00020030741.1"/>
    <property type="gene ID" value="ENSCCRG00020012923.1"/>
</dbReference>
<evidence type="ECO:0000256" key="10">
    <source>
        <dbReference type="ARBA" id="ARBA00023054"/>
    </source>
</evidence>
<dbReference type="GO" id="GO:0042393">
    <property type="term" value="F:histone binding"/>
    <property type="evidence" value="ECO:0007669"/>
    <property type="project" value="TreeGrafter"/>
</dbReference>
<dbReference type="GO" id="GO:0005654">
    <property type="term" value="C:nucleoplasm"/>
    <property type="evidence" value="ECO:0007669"/>
    <property type="project" value="UniProtKB-ARBA"/>
</dbReference>
<keyword evidence="5" id="KW-0547">Nucleotide-binding</keyword>
<dbReference type="InterPro" id="IPR036427">
    <property type="entry name" value="Bromodomain-like_sf"/>
</dbReference>
<evidence type="ECO:0000259" key="19">
    <source>
        <dbReference type="PROSITE" id="PS50014"/>
    </source>
</evidence>
<keyword evidence="9" id="KW-0805">Transcription regulation</keyword>
<dbReference type="InterPro" id="IPR003593">
    <property type="entry name" value="AAA+_ATPase"/>
</dbReference>
<evidence type="ECO:0000256" key="8">
    <source>
        <dbReference type="ARBA" id="ARBA00022843"/>
    </source>
</evidence>
<evidence type="ECO:0000256" key="4">
    <source>
        <dbReference type="ARBA" id="ARBA00022553"/>
    </source>
</evidence>
<dbReference type="CDD" id="cd19517">
    <property type="entry name" value="RecA-like_Yta7-like"/>
    <property type="match status" value="1"/>
</dbReference>
<keyword evidence="8" id="KW-0832">Ubl conjugation</keyword>
<feature type="compositionally biased region" description="Acidic residues" evidence="18">
    <location>
        <begin position="1"/>
        <end position="14"/>
    </location>
</feature>
<dbReference type="SMART" id="SM00297">
    <property type="entry name" value="BROMO"/>
    <property type="match status" value="1"/>
</dbReference>
<dbReference type="PROSITE" id="PS00633">
    <property type="entry name" value="BROMODOMAIN_1"/>
    <property type="match status" value="1"/>
</dbReference>
<dbReference type="PROSITE" id="PS00674">
    <property type="entry name" value="AAA"/>
    <property type="match status" value="1"/>
</dbReference>
<dbReference type="InterPro" id="IPR018359">
    <property type="entry name" value="Bromodomain_CS"/>
</dbReference>
<evidence type="ECO:0000256" key="5">
    <source>
        <dbReference type="ARBA" id="ARBA00022741"/>
    </source>
</evidence>
<dbReference type="InterPro" id="IPR001487">
    <property type="entry name" value="Bromodomain"/>
</dbReference>
<dbReference type="SMART" id="SM00382">
    <property type="entry name" value="AAA"/>
    <property type="match status" value="1"/>
</dbReference>
<evidence type="ECO:0000256" key="3">
    <source>
        <dbReference type="ARBA" id="ARBA00022499"/>
    </source>
</evidence>
<dbReference type="Gene3D" id="1.20.920.10">
    <property type="entry name" value="Bromodomain-like"/>
    <property type="match status" value="1"/>
</dbReference>
<dbReference type="AlphaFoldDB" id="A0A8C2HBD5"/>
<dbReference type="PRINTS" id="PR00503">
    <property type="entry name" value="BROMODOMAIN"/>
</dbReference>
<evidence type="ECO:0000256" key="17">
    <source>
        <dbReference type="PROSITE-ProRule" id="PRU00035"/>
    </source>
</evidence>
<evidence type="ECO:0000256" key="12">
    <source>
        <dbReference type="ARBA" id="ARBA00023159"/>
    </source>
</evidence>
<dbReference type="Gene3D" id="3.40.50.300">
    <property type="entry name" value="P-loop containing nucleotide triphosphate hydrolases"/>
    <property type="match status" value="2"/>
</dbReference>
<dbReference type="GO" id="GO:0045815">
    <property type="term" value="P:transcription initiation-coupled chromatin remodeling"/>
    <property type="evidence" value="ECO:0007669"/>
    <property type="project" value="TreeGrafter"/>
</dbReference>
<evidence type="ECO:0000256" key="13">
    <source>
        <dbReference type="ARBA" id="ARBA00023163"/>
    </source>
</evidence>
<feature type="compositionally biased region" description="Basic residues" evidence="18">
    <location>
        <begin position="51"/>
        <end position="62"/>
    </location>
</feature>
<keyword evidence="11 17" id="KW-0103">Bromodomain</keyword>
<dbReference type="SUPFAM" id="SSF52540">
    <property type="entry name" value="P-loop containing nucleoside triphosphate hydrolases"/>
    <property type="match status" value="2"/>
</dbReference>
<dbReference type="GO" id="GO:0005524">
    <property type="term" value="F:ATP binding"/>
    <property type="evidence" value="ECO:0007669"/>
    <property type="project" value="UniProtKB-KW"/>
</dbReference>
<dbReference type="InterPro" id="IPR027417">
    <property type="entry name" value="P-loop_NTPase"/>
</dbReference>
<proteinExistence type="inferred from homology"/>
<dbReference type="GO" id="GO:0006337">
    <property type="term" value="P:nucleosome disassembly"/>
    <property type="evidence" value="ECO:0007669"/>
    <property type="project" value="TreeGrafter"/>
</dbReference>
<evidence type="ECO:0000256" key="16">
    <source>
        <dbReference type="ARBA" id="ARBA00071858"/>
    </source>
</evidence>
<evidence type="ECO:0000256" key="14">
    <source>
        <dbReference type="ARBA" id="ARBA00023242"/>
    </source>
</evidence>
<evidence type="ECO:0000256" key="11">
    <source>
        <dbReference type="ARBA" id="ARBA00023117"/>
    </source>
</evidence>
<dbReference type="FunFam" id="1.10.8.60:FF:000016">
    <property type="entry name" value="ATPase family AAA domain-containing protein 2B"/>
    <property type="match status" value="1"/>
</dbReference>
<evidence type="ECO:0000256" key="6">
    <source>
        <dbReference type="ARBA" id="ARBA00022801"/>
    </source>
</evidence>
<dbReference type="GO" id="GO:0003682">
    <property type="term" value="F:chromatin binding"/>
    <property type="evidence" value="ECO:0007669"/>
    <property type="project" value="TreeGrafter"/>
</dbReference>
<keyword evidence="12" id="KW-0010">Activator</keyword>
<dbReference type="PANTHER" id="PTHR23069">
    <property type="entry name" value="AAA DOMAIN-CONTAINING"/>
    <property type="match status" value="1"/>
</dbReference>
<dbReference type="SUPFAM" id="SSF47370">
    <property type="entry name" value="Bromodomain"/>
    <property type="match status" value="1"/>
</dbReference>
<dbReference type="Pfam" id="PF00004">
    <property type="entry name" value="AAA"/>
    <property type="match status" value="2"/>
</dbReference>
<dbReference type="GO" id="GO:0006334">
    <property type="term" value="P:nucleosome assembly"/>
    <property type="evidence" value="ECO:0007669"/>
    <property type="project" value="TreeGrafter"/>
</dbReference>
<feature type="domain" description="Bromo" evidence="19">
    <location>
        <begin position="664"/>
        <end position="727"/>
    </location>
</feature>
<comment type="similarity">
    <text evidence="2">Belongs to the AAA ATPase family.</text>
</comment>
<evidence type="ECO:0000256" key="18">
    <source>
        <dbReference type="SAM" id="MobiDB-lite"/>
    </source>
</evidence>
<evidence type="ECO:0000256" key="7">
    <source>
        <dbReference type="ARBA" id="ARBA00022840"/>
    </source>
</evidence>
<dbReference type="FunFam" id="3.40.50.300:FF:000061">
    <property type="entry name" value="ATPase family, AAA domain-containing 2"/>
    <property type="match status" value="1"/>
</dbReference>
<keyword evidence="3" id="KW-1017">Isopeptide bond</keyword>
<sequence>DEDDEGDEAEEAGEENDRPYNLRQRKTVQIKKHAIHSSESTSSSDEERFERRKSKSMSRARNRCLPMNLRAEDLASGVLRDRVKVGASLADVDPMNLDTSVKFDSVGGLTHHIQSLKEMVVFPLLYPEVFEKFKIQPPRGCLFYGPPGTGKTLVARALANECSQGDRKVSFFMRKGADCLSKWVGESERQLRLLFDQAYLMRPSIIFFDEIDGLAPVRSSRQDQIHSSIVSTLLALMDGLDSRGEIVVIGATNRLDSIDPALRRPGRFDREFLFNLPDKKARKHILEIHTRDWSPKLAEPFIDELAEKCVGYCGADIKALCTEAALAALRRRYPQIYSSSQRFQLDVGSIVLGPQDFSRALRSIVPAGQRALAPPGQALSCVLKPLLEHTLAQTLACLMRVFPHAELLHREHTHGTLPFPESLGAPSIYETQSGSPKKAIVTFYICFRSAYQQPTSYRPRLLLTGPQGAGQSTHLAPAVLHHLEKFTVHRLDLPTLYSVSAKTPEESCAQVFREARRCVPSIIYMPHISDWWEAISETVKSSFLTLLQDAPSFTPLLILATAETNYQQLPDEVTNLHSYGEVVCLSMPGEEARRKFFSDLILVQAAKAPPRRRKTVCALEVLTLAEDPGPRQLSPEEQRRLEEQEENTLRELRLFLRDVTKRLATDKRFQIFSKPVDIEEVSDYLEVIRQPMDLSSIMMKIDTHKYLAAKDFLVDIDLICSNALEYNPDKDPGDKIIRHRACSLKDTAHAMIASELDPEFDRMCEEIKESCRKRGYYEGLGNQHLHHPLISRGLFSQNDLLQIPGVCSFCVCCNKNLARPSSGPPLGSFSFCGGSVEQIRWGKK</sequence>
<evidence type="ECO:0000256" key="1">
    <source>
        <dbReference type="ARBA" id="ARBA00004123"/>
    </source>
</evidence>
<evidence type="ECO:0000313" key="21">
    <source>
        <dbReference type="Proteomes" id="UP000694701"/>
    </source>
</evidence>
<dbReference type="InterPro" id="IPR003959">
    <property type="entry name" value="ATPase_AAA_core"/>
</dbReference>
<dbReference type="Pfam" id="PF00439">
    <property type="entry name" value="Bromodomain"/>
    <property type="match status" value="1"/>
</dbReference>
<feature type="compositionally biased region" description="Basic residues" evidence="18">
    <location>
        <begin position="23"/>
        <end position="35"/>
    </location>
</feature>